<evidence type="ECO:0000313" key="2">
    <source>
        <dbReference type="EMBL" id="KFF03133.1"/>
    </source>
</evidence>
<reference evidence="2 3" key="1">
    <citation type="submission" date="2014-07" db="EMBL/GenBank/DDBJ databases">
        <title>Genome of Chryseobacterium luteum DSM 18605.</title>
        <authorList>
            <person name="Stropko S.J."/>
            <person name="Pipes S.E."/>
            <person name="Newman J.D."/>
        </authorList>
    </citation>
    <scope>NUCLEOTIDE SEQUENCE [LARGE SCALE GENOMIC DNA]</scope>
    <source>
        <strain evidence="2 3">DSM 18605</strain>
    </source>
</reference>
<keyword evidence="2" id="KW-0436">Ligase</keyword>
<accession>A0A085ZFB9</accession>
<protein>
    <submittedName>
        <fullName evidence="2">Glycyl-tRNA synthetase subunit alpha</fullName>
    </submittedName>
</protein>
<feature type="signal peptide" evidence="1">
    <location>
        <begin position="1"/>
        <end position="20"/>
    </location>
</feature>
<dbReference type="GO" id="GO:0004812">
    <property type="term" value="F:aminoacyl-tRNA ligase activity"/>
    <property type="evidence" value="ECO:0007669"/>
    <property type="project" value="UniProtKB-KW"/>
</dbReference>
<evidence type="ECO:0000256" key="1">
    <source>
        <dbReference type="SAM" id="SignalP"/>
    </source>
</evidence>
<dbReference type="EMBL" id="JPRO01000009">
    <property type="protein sequence ID" value="KFF03133.1"/>
    <property type="molecule type" value="Genomic_DNA"/>
</dbReference>
<dbReference type="RefSeq" id="WP_034705125.1">
    <property type="nucleotide sequence ID" value="NZ_JPRO01000009.1"/>
</dbReference>
<gene>
    <name evidence="2" type="ORF">IX38_12245</name>
</gene>
<dbReference type="PROSITE" id="PS51257">
    <property type="entry name" value="PROKAR_LIPOPROTEIN"/>
    <property type="match status" value="1"/>
</dbReference>
<dbReference type="AlphaFoldDB" id="A0A085ZFB9"/>
<sequence>MNYKNIFIFLNLLIGCIFQAQTLHLYGGSGQDEYLGCLNCDTFDKNSIWNSYSDYGNVFSSKSIWNGYGNYGSSYSTYSPWSSYASYPPAIVDQDGKFYGYLTLNTYKSERSELELAQVLCQYHDDIRKDIGGWYDKLFR</sequence>
<organism evidence="2 3">
    <name type="scientific">Chryseobacterium luteum</name>
    <dbReference type="NCBI Taxonomy" id="421531"/>
    <lineage>
        <taxon>Bacteria</taxon>
        <taxon>Pseudomonadati</taxon>
        <taxon>Bacteroidota</taxon>
        <taxon>Flavobacteriia</taxon>
        <taxon>Flavobacteriales</taxon>
        <taxon>Weeksellaceae</taxon>
        <taxon>Chryseobacterium group</taxon>
        <taxon>Chryseobacterium</taxon>
    </lineage>
</organism>
<comment type="caution">
    <text evidence="2">The sequence shown here is derived from an EMBL/GenBank/DDBJ whole genome shotgun (WGS) entry which is preliminary data.</text>
</comment>
<keyword evidence="1" id="KW-0732">Signal</keyword>
<proteinExistence type="predicted"/>
<dbReference type="eggNOG" id="ENOG5032RSD">
    <property type="taxonomic scope" value="Bacteria"/>
</dbReference>
<evidence type="ECO:0000313" key="3">
    <source>
        <dbReference type="Proteomes" id="UP000028703"/>
    </source>
</evidence>
<keyword evidence="3" id="KW-1185">Reference proteome</keyword>
<keyword evidence="2" id="KW-0030">Aminoacyl-tRNA synthetase</keyword>
<feature type="chain" id="PRO_5001801088" evidence="1">
    <location>
        <begin position="21"/>
        <end position="140"/>
    </location>
</feature>
<dbReference type="OrthoDB" id="583214at2"/>
<name>A0A085ZFB9_9FLAO</name>
<dbReference type="Proteomes" id="UP000028703">
    <property type="component" value="Unassembled WGS sequence"/>
</dbReference>